<protein>
    <submittedName>
        <fullName evidence="1">Uncharacterized protein</fullName>
    </submittedName>
</protein>
<organism evidence="1 2">
    <name type="scientific">Paenibacillus arenilitoris</name>
    <dbReference type="NCBI Taxonomy" id="2772299"/>
    <lineage>
        <taxon>Bacteria</taxon>
        <taxon>Bacillati</taxon>
        <taxon>Bacillota</taxon>
        <taxon>Bacilli</taxon>
        <taxon>Bacillales</taxon>
        <taxon>Paenibacillaceae</taxon>
        <taxon>Paenibacillus</taxon>
    </lineage>
</organism>
<keyword evidence="2" id="KW-1185">Reference proteome</keyword>
<name>A0A927CNT8_9BACL</name>
<accession>A0A927CNT8</accession>
<gene>
    <name evidence="1" type="ORF">IDH41_11570</name>
</gene>
<reference evidence="1" key="1">
    <citation type="submission" date="2020-09" db="EMBL/GenBank/DDBJ databases">
        <title>A novel bacterium of genus Paenibacillus, isolated from South China Sea.</title>
        <authorList>
            <person name="Huang H."/>
            <person name="Mo K."/>
            <person name="Hu Y."/>
        </authorList>
    </citation>
    <scope>NUCLEOTIDE SEQUENCE</scope>
    <source>
        <strain evidence="1">IB182493</strain>
    </source>
</reference>
<evidence type="ECO:0000313" key="2">
    <source>
        <dbReference type="Proteomes" id="UP000632125"/>
    </source>
</evidence>
<dbReference type="EMBL" id="JACXIY010000014">
    <property type="protein sequence ID" value="MBD2869216.1"/>
    <property type="molecule type" value="Genomic_DNA"/>
</dbReference>
<dbReference type="Proteomes" id="UP000632125">
    <property type="component" value="Unassembled WGS sequence"/>
</dbReference>
<dbReference type="AlphaFoldDB" id="A0A927CNT8"/>
<sequence>MLSRQGHHLQKRRNDHYRKRRIDHDELHHDIRQWLGFRIVRRIGELRQFRIDRILYAHADRLRGNTGLVHPHAGRFWGIAGSCQPYAGRFGGIAGSGQPHPLAQAAWREATPPPQIIAFKADRTELLPGKELSLMAPAISLHLEKW</sequence>
<comment type="caution">
    <text evidence="1">The sequence shown here is derived from an EMBL/GenBank/DDBJ whole genome shotgun (WGS) entry which is preliminary data.</text>
</comment>
<evidence type="ECO:0000313" key="1">
    <source>
        <dbReference type="EMBL" id="MBD2869216.1"/>
    </source>
</evidence>
<proteinExistence type="predicted"/>
<dbReference type="RefSeq" id="WP_190861148.1">
    <property type="nucleotide sequence ID" value="NZ_JACXIY010000014.1"/>
</dbReference>